<keyword evidence="1" id="KW-0645">Protease</keyword>
<dbReference type="InterPro" id="IPR001405">
    <property type="entry name" value="UPF0758"/>
</dbReference>
<dbReference type="NCBIfam" id="NF000642">
    <property type="entry name" value="PRK00024.1"/>
    <property type="match status" value="1"/>
</dbReference>
<name>A0A2S9VAW5_9ALTE</name>
<evidence type="ECO:0000256" key="5">
    <source>
        <dbReference type="ARBA" id="ARBA00023049"/>
    </source>
</evidence>
<comment type="caution">
    <text evidence="8">The sequence shown here is derived from an EMBL/GenBank/DDBJ whole genome shotgun (WGS) entry which is preliminary data.</text>
</comment>
<evidence type="ECO:0000256" key="1">
    <source>
        <dbReference type="ARBA" id="ARBA00022670"/>
    </source>
</evidence>
<dbReference type="SUPFAM" id="SSF47781">
    <property type="entry name" value="RuvA domain 2-like"/>
    <property type="match status" value="1"/>
</dbReference>
<dbReference type="InterPro" id="IPR020891">
    <property type="entry name" value="UPF0758_CS"/>
</dbReference>
<protein>
    <recommendedName>
        <fullName evidence="7">MPN domain-containing protein</fullName>
    </recommendedName>
</protein>
<keyword evidence="5" id="KW-0482">Metalloprotease</keyword>
<dbReference type="Proteomes" id="UP000238949">
    <property type="component" value="Unassembled WGS sequence"/>
</dbReference>
<dbReference type="EMBL" id="PVNP01000103">
    <property type="protein sequence ID" value="PRO73607.1"/>
    <property type="molecule type" value="Genomic_DNA"/>
</dbReference>
<dbReference type="InterPro" id="IPR037518">
    <property type="entry name" value="MPN"/>
</dbReference>
<proteinExistence type="inferred from homology"/>
<dbReference type="Pfam" id="PF04002">
    <property type="entry name" value="RadC"/>
    <property type="match status" value="1"/>
</dbReference>
<keyword evidence="3" id="KW-0378">Hydrolase</keyword>
<reference evidence="9" key="1">
    <citation type="journal article" date="2020" name="Int. J. Syst. Evol. Microbiol.">
        <title>Alteromonas alba sp. nov., a marine bacterium isolated from the seawater of the West Pacific Ocean.</title>
        <authorList>
            <person name="Sun C."/>
            <person name="Wu Y.-H."/>
            <person name="Xamxidin M."/>
            <person name="Cheng H."/>
            <person name="Xu X.-W."/>
        </authorList>
    </citation>
    <scope>NUCLEOTIDE SEQUENCE [LARGE SCALE GENOMIC DNA]</scope>
    <source>
        <strain evidence="9">190</strain>
    </source>
</reference>
<evidence type="ECO:0000256" key="3">
    <source>
        <dbReference type="ARBA" id="ARBA00022801"/>
    </source>
</evidence>
<feature type="domain" description="MPN" evidence="7">
    <location>
        <begin position="102"/>
        <end position="224"/>
    </location>
</feature>
<dbReference type="Pfam" id="PF20582">
    <property type="entry name" value="UPF0758_N"/>
    <property type="match status" value="1"/>
</dbReference>
<dbReference type="InterPro" id="IPR025657">
    <property type="entry name" value="RadC_JAB"/>
</dbReference>
<organism evidence="8 9">
    <name type="scientific">Alteromonas alba</name>
    <dbReference type="NCBI Taxonomy" id="2079529"/>
    <lineage>
        <taxon>Bacteria</taxon>
        <taxon>Pseudomonadati</taxon>
        <taxon>Pseudomonadota</taxon>
        <taxon>Gammaproteobacteria</taxon>
        <taxon>Alteromonadales</taxon>
        <taxon>Alteromonadaceae</taxon>
        <taxon>Alteromonas/Salinimonas group</taxon>
        <taxon>Alteromonas</taxon>
    </lineage>
</organism>
<evidence type="ECO:0000259" key="7">
    <source>
        <dbReference type="PROSITE" id="PS50249"/>
    </source>
</evidence>
<dbReference type="GO" id="GO:0046872">
    <property type="term" value="F:metal ion binding"/>
    <property type="evidence" value="ECO:0007669"/>
    <property type="project" value="UniProtKB-KW"/>
</dbReference>
<evidence type="ECO:0000313" key="9">
    <source>
        <dbReference type="Proteomes" id="UP000238949"/>
    </source>
</evidence>
<dbReference type="OrthoDB" id="9804482at2"/>
<dbReference type="PROSITE" id="PS01302">
    <property type="entry name" value="UPF0758"/>
    <property type="match status" value="1"/>
</dbReference>
<dbReference type="Gene3D" id="3.40.140.10">
    <property type="entry name" value="Cytidine Deaminase, domain 2"/>
    <property type="match status" value="1"/>
</dbReference>
<evidence type="ECO:0000256" key="6">
    <source>
        <dbReference type="RuleBase" id="RU003797"/>
    </source>
</evidence>
<evidence type="ECO:0000313" key="8">
    <source>
        <dbReference type="EMBL" id="PRO73607.1"/>
    </source>
</evidence>
<gene>
    <name evidence="8" type="ORF">C6Y40_10670</name>
</gene>
<keyword evidence="4" id="KW-0862">Zinc</keyword>
<dbReference type="NCBIfam" id="TIGR00608">
    <property type="entry name" value="radc"/>
    <property type="match status" value="1"/>
</dbReference>
<keyword evidence="2" id="KW-0479">Metal-binding</keyword>
<dbReference type="RefSeq" id="WP_105934575.1">
    <property type="nucleotide sequence ID" value="NZ_PVNP01000103.1"/>
</dbReference>
<dbReference type="GO" id="GO:0008237">
    <property type="term" value="F:metallopeptidase activity"/>
    <property type="evidence" value="ECO:0007669"/>
    <property type="project" value="UniProtKB-KW"/>
</dbReference>
<dbReference type="InterPro" id="IPR046778">
    <property type="entry name" value="UPF0758_N"/>
</dbReference>
<keyword evidence="9" id="KW-1185">Reference proteome</keyword>
<evidence type="ECO:0000256" key="4">
    <source>
        <dbReference type="ARBA" id="ARBA00022833"/>
    </source>
</evidence>
<dbReference type="AlphaFoldDB" id="A0A2S9VAW5"/>
<dbReference type="PANTHER" id="PTHR30471">
    <property type="entry name" value="DNA REPAIR PROTEIN RADC"/>
    <property type="match status" value="1"/>
</dbReference>
<comment type="similarity">
    <text evidence="6">Belongs to the UPF0758 family.</text>
</comment>
<dbReference type="CDD" id="cd08071">
    <property type="entry name" value="MPN_DUF2466"/>
    <property type="match status" value="1"/>
</dbReference>
<dbReference type="GO" id="GO:0006508">
    <property type="term" value="P:proteolysis"/>
    <property type="evidence" value="ECO:0007669"/>
    <property type="project" value="UniProtKB-KW"/>
</dbReference>
<dbReference type="InterPro" id="IPR010994">
    <property type="entry name" value="RuvA_2-like"/>
</dbReference>
<dbReference type="SUPFAM" id="SSF102712">
    <property type="entry name" value="JAB1/MPN domain"/>
    <property type="match status" value="1"/>
</dbReference>
<dbReference type="PROSITE" id="PS50249">
    <property type="entry name" value="MPN"/>
    <property type="match status" value="1"/>
</dbReference>
<sequence>MTLHHWPLQERPRERLLKYGPQQLSDTELLAIILRSGTRGLTVLELAGTLLAHFSSLRGVISASSHELCALPGIGKARYCELQAAMEICRRQLAEPLYKRSVFHCAEDAKFYLRAELRDLKQEVFGVLMLDSQHQLIMFRKLFSGTINAAAVYPREIVRQVIADHAAAIILVHNHPSGNPTPSEADIRLTRDIKHAMALVDVEVLDHFIVADNQVCSLAQQGLM</sequence>
<evidence type="ECO:0000256" key="2">
    <source>
        <dbReference type="ARBA" id="ARBA00022723"/>
    </source>
</evidence>
<dbReference type="PANTHER" id="PTHR30471:SF3">
    <property type="entry name" value="UPF0758 PROTEIN YEES-RELATED"/>
    <property type="match status" value="1"/>
</dbReference>
<dbReference type="Gene3D" id="1.10.150.20">
    <property type="entry name" value="5' to 3' exonuclease, C-terminal subdomain"/>
    <property type="match status" value="1"/>
</dbReference>
<accession>A0A2S9VAW5</accession>